<sequence>MLGIIGAARSGQALGRSSGLWTRPFPSNPLGYFQELQLHSRSISRLSLGNAAHHNLRLARTLYVGKLGIQLRIQPDSYGGIWSGLTRPPLAQNRYRSNTFPSRRFLTTDSAGTNSTSPPPSPRRRTFFSRLYTLSKYTLYLSLTSVVGLIVLTSFLFVHDLFTYTSKHVDRVPINPLALHLERGGPKNLPIARVLVDDDEDEEMHRIARDKPRLVVVGGGWGAMGVLQTLHLGDYHVTVVSNETFTTFTPLLPSAAVGTVQVRSLIEPIRKIVARLRGHFLNGKAVDVDFNQRLLEVECIGNGERVYIPYDKLVIAVGSTSSTHGVPGLDHCFQLKTIADAQAIRRRVLDNFEAASLPTTSDEERKRLLSFVVCGGGPTGVETAAEIYDFCQEDIMNYFPKICREEVSIHVIQSREHILNTYSEAISQYAEDKFKRDGVHLITSARVAAVTPEHVIYTAKDADGQMTQYTIPTNFTLWSTGIAMNPFAKRVTDLLPNQVHKKAIEVDAHLRVKGTPKGTVYAVGDAATIETSLVSHFLEFVEEADKNKDGKIDFEEWEVMVDRIKKKIPMAEDHIVQAREIFTMYDTNGDNTLELNELVKLLEDLGNKITSLPATAQVASQQGKYIGKKFNKMARKKEREGQASVSSQDTIDISDEHIGAPFRYFHLGSLAYIGNAAVFDLGKYSFMGGLAAMYAWRSVYWNEQVSMRTRALLMIDWIVRGVWGRDLSRL</sequence>
<dbReference type="AlphaFoldDB" id="A0AA38PGN7"/>
<evidence type="ECO:0000256" key="6">
    <source>
        <dbReference type="ARBA" id="ARBA00022946"/>
    </source>
</evidence>
<evidence type="ECO:0000313" key="11">
    <source>
        <dbReference type="EMBL" id="KAJ3842196.1"/>
    </source>
</evidence>
<dbReference type="InterPro" id="IPR002048">
    <property type="entry name" value="EF_hand_dom"/>
</dbReference>
<name>A0AA38PGN7_9AGAR</name>
<keyword evidence="9" id="KW-0472">Membrane</keyword>
<protein>
    <recommendedName>
        <fullName evidence="10">EF-hand domain-containing protein</fullName>
    </recommendedName>
</protein>
<gene>
    <name evidence="11" type="ORF">F5878DRAFT_416673</name>
</gene>
<evidence type="ECO:0000256" key="9">
    <source>
        <dbReference type="SAM" id="Phobius"/>
    </source>
</evidence>
<dbReference type="Gene3D" id="3.50.50.100">
    <property type="match status" value="2"/>
</dbReference>
<proteinExistence type="inferred from homology"/>
<comment type="subcellular location">
    <subcellularLocation>
        <location evidence="1">Mitochondrion inner membrane</location>
        <topology evidence="1">Peripheral membrane protein</topology>
        <orientation evidence="1">Intermembrane side</orientation>
    </subcellularLocation>
</comment>
<dbReference type="InterPro" id="IPR023753">
    <property type="entry name" value="FAD/NAD-binding_dom"/>
</dbReference>
<feature type="domain" description="EF-hand" evidence="10">
    <location>
        <begin position="573"/>
        <end position="608"/>
    </location>
</feature>
<keyword evidence="12" id="KW-1185">Reference proteome</keyword>
<evidence type="ECO:0000256" key="2">
    <source>
        <dbReference type="ARBA" id="ARBA00005272"/>
    </source>
</evidence>
<comment type="caution">
    <text evidence="11">The sequence shown here is derived from an EMBL/GenBank/DDBJ whole genome shotgun (WGS) entry which is preliminary data.</text>
</comment>
<dbReference type="SUPFAM" id="SSF47473">
    <property type="entry name" value="EF-hand"/>
    <property type="match status" value="1"/>
</dbReference>
<dbReference type="GO" id="GO:0003954">
    <property type="term" value="F:NADH dehydrogenase activity"/>
    <property type="evidence" value="ECO:0007669"/>
    <property type="project" value="InterPro"/>
</dbReference>
<dbReference type="Proteomes" id="UP001163846">
    <property type="component" value="Unassembled WGS sequence"/>
</dbReference>
<dbReference type="InterPro" id="IPR054585">
    <property type="entry name" value="NDH2-like_C"/>
</dbReference>
<keyword evidence="7" id="KW-0560">Oxidoreductase</keyword>
<evidence type="ECO:0000313" key="12">
    <source>
        <dbReference type="Proteomes" id="UP001163846"/>
    </source>
</evidence>
<evidence type="ECO:0000259" key="10">
    <source>
        <dbReference type="PROSITE" id="PS50222"/>
    </source>
</evidence>
<dbReference type="Pfam" id="PF13405">
    <property type="entry name" value="EF-hand_6"/>
    <property type="match status" value="1"/>
</dbReference>
<keyword evidence="3" id="KW-0285">Flavoprotein</keyword>
<evidence type="ECO:0000256" key="3">
    <source>
        <dbReference type="ARBA" id="ARBA00022630"/>
    </source>
</evidence>
<dbReference type="InterPro" id="IPR018247">
    <property type="entry name" value="EF_Hand_1_Ca_BS"/>
</dbReference>
<dbReference type="PANTHER" id="PTHR43706:SF50">
    <property type="entry name" value="NADH DEHYDROGENASE (UBIQUINONE)-RELATED"/>
    <property type="match status" value="1"/>
</dbReference>
<comment type="similarity">
    <text evidence="2">Belongs to the NADH dehydrogenase family.</text>
</comment>
<dbReference type="InterPro" id="IPR036188">
    <property type="entry name" value="FAD/NAD-bd_sf"/>
</dbReference>
<dbReference type="EMBL" id="MU806014">
    <property type="protein sequence ID" value="KAJ3842196.1"/>
    <property type="molecule type" value="Genomic_DNA"/>
</dbReference>
<dbReference type="Pfam" id="PF07992">
    <property type="entry name" value="Pyr_redox_2"/>
    <property type="match status" value="1"/>
</dbReference>
<keyword evidence="5" id="KW-0106">Calcium</keyword>
<reference evidence="11" key="1">
    <citation type="submission" date="2022-08" db="EMBL/GenBank/DDBJ databases">
        <authorList>
            <consortium name="DOE Joint Genome Institute"/>
            <person name="Min B."/>
            <person name="Riley R."/>
            <person name="Sierra-Patev S."/>
            <person name="Naranjo-Ortiz M."/>
            <person name="Looney B."/>
            <person name="Konkel Z."/>
            <person name="Slot J.C."/>
            <person name="Sakamoto Y."/>
            <person name="Steenwyk J.L."/>
            <person name="Rokas A."/>
            <person name="Carro J."/>
            <person name="Camarero S."/>
            <person name="Ferreira P."/>
            <person name="Molpeceres G."/>
            <person name="Ruiz-Duenas F.J."/>
            <person name="Serrano A."/>
            <person name="Henrissat B."/>
            <person name="Drula E."/>
            <person name="Hughes K.W."/>
            <person name="Mata J.L."/>
            <person name="Ishikawa N.K."/>
            <person name="Vargas-Isla R."/>
            <person name="Ushijima S."/>
            <person name="Smith C.A."/>
            <person name="Ahrendt S."/>
            <person name="Andreopoulos W."/>
            <person name="He G."/>
            <person name="Labutti K."/>
            <person name="Lipzen A."/>
            <person name="Ng V."/>
            <person name="Sandor L."/>
            <person name="Barry K."/>
            <person name="Martinez A.T."/>
            <person name="Xiao Y."/>
            <person name="Gibbons J.G."/>
            <person name="Terashima K."/>
            <person name="Hibbett D.S."/>
            <person name="Grigoriev I.V."/>
        </authorList>
    </citation>
    <scope>NUCLEOTIDE SEQUENCE</scope>
    <source>
        <strain evidence="11">TFB9207</strain>
    </source>
</reference>
<dbReference type="CDD" id="cd00051">
    <property type="entry name" value="EFh"/>
    <property type="match status" value="1"/>
</dbReference>
<dbReference type="InterPro" id="IPR045024">
    <property type="entry name" value="NDH-2"/>
</dbReference>
<evidence type="ECO:0000256" key="4">
    <source>
        <dbReference type="ARBA" id="ARBA00022827"/>
    </source>
</evidence>
<feature type="transmembrane region" description="Helical" evidence="9">
    <location>
        <begin position="137"/>
        <end position="158"/>
    </location>
</feature>
<evidence type="ECO:0000256" key="8">
    <source>
        <dbReference type="ARBA" id="ARBA00023027"/>
    </source>
</evidence>
<evidence type="ECO:0000256" key="1">
    <source>
        <dbReference type="ARBA" id="ARBA00004137"/>
    </source>
</evidence>
<dbReference type="PROSITE" id="PS00018">
    <property type="entry name" value="EF_HAND_1"/>
    <property type="match status" value="2"/>
</dbReference>
<dbReference type="PANTHER" id="PTHR43706">
    <property type="entry name" value="NADH DEHYDROGENASE"/>
    <property type="match status" value="1"/>
</dbReference>
<feature type="domain" description="EF-hand" evidence="10">
    <location>
        <begin position="532"/>
        <end position="567"/>
    </location>
</feature>
<keyword evidence="6" id="KW-0809">Transit peptide</keyword>
<accession>A0AA38PGN7</accession>
<evidence type="ECO:0000256" key="5">
    <source>
        <dbReference type="ARBA" id="ARBA00022837"/>
    </source>
</evidence>
<dbReference type="InterPro" id="IPR011992">
    <property type="entry name" value="EF-hand-dom_pair"/>
</dbReference>
<keyword evidence="4" id="KW-0274">FAD</keyword>
<organism evidence="11 12">
    <name type="scientific">Lentinula raphanica</name>
    <dbReference type="NCBI Taxonomy" id="153919"/>
    <lineage>
        <taxon>Eukaryota</taxon>
        <taxon>Fungi</taxon>
        <taxon>Dikarya</taxon>
        <taxon>Basidiomycota</taxon>
        <taxon>Agaricomycotina</taxon>
        <taxon>Agaricomycetes</taxon>
        <taxon>Agaricomycetidae</taxon>
        <taxon>Agaricales</taxon>
        <taxon>Marasmiineae</taxon>
        <taxon>Omphalotaceae</taxon>
        <taxon>Lentinula</taxon>
    </lineage>
</organism>
<dbReference type="SUPFAM" id="SSF51905">
    <property type="entry name" value="FAD/NAD(P)-binding domain"/>
    <property type="match status" value="2"/>
</dbReference>
<dbReference type="GO" id="GO:0005509">
    <property type="term" value="F:calcium ion binding"/>
    <property type="evidence" value="ECO:0007669"/>
    <property type="project" value="InterPro"/>
</dbReference>
<dbReference type="PROSITE" id="PS50222">
    <property type="entry name" value="EF_HAND_2"/>
    <property type="match status" value="2"/>
</dbReference>
<evidence type="ECO:0000256" key="7">
    <source>
        <dbReference type="ARBA" id="ARBA00023002"/>
    </source>
</evidence>
<keyword evidence="9" id="KW-0812">Transmembrane</keyword>
<dbReference type="Pfam" id="PF22366">
    <property type="entry name" value="NDH2_C"/>
    <property type="match status" value="1"/>
</dbReference>
<dbReference type="GO" id="GO:0005743">
    <property type="term" value="C:mitochondrial inner membrane"/>
    <property type="evidence" value="ECO:0007669"/>
    <property type="project" value="UniProtKB-SubCell"/>
</dbReference>
<keyword evidence="9" id="KW-1133">Transmembrane helix</keyword>
<dbReference type="Pfam" id="PF13202">
    <property type="entry name" value="EF-hand_5"/>
    <property type="match status" value="1"/>
</dbReference>
<dbReference type="SMART" id="SM00054">
    <property type="entry name" value="EFh"/>
    <property type="match status" value="2"/>
</dbReference>
<keyword evidence="8" id="KW-0520">NAD</keyword>